<dbReference type="Gene3D" id="1.25.40.90">
    <property type="match status" value="1"/>
</dbReference>
<protein>
    <recommendedName>
        <fullName evidence="1">CID domain-containing protein</fullName>
    </recommendedName>
</protein>
<dbReference type="InterPro" id="IPR042326">
    <property type="entry name" value="Ctk3"/>
</dbReference>
<dbReference type="GO" id="GO:0070692">
    <property type="term" value="C:CTDK-1 complex"/>
    <property type="evidence" value="ECO:0007669"/>
    <property type="project" value="InterPro"/>
</dbReference>
<dbReference type="AlphaFoldDB" id="A0A642UR68"/>
<dbReference type="EMBL" id="SWFT01000065">
    <property type="protein sequence ID" value="KAA8903898.1"/>
    <property type="molecule type" value="Genomic_DNA"/>
</dbReference>
<proteinExistence type="predicted"/>
<dbReference type="VEuPathDB" id="FungiDB:DIURU_002120"/>
<dbReference type="RefSeq" id="XP_034013043.1">
    <property type="nucleotide sequence ID" value="XM_034154738.1"/>
</dbReference>
<dbReference type="PANTHER" id="PTHR28291:SF1">
    <property type="entry name" value="CTD KINASE SUBUNIT GAMMA"/>
    <property type="match status" value="1"/>
</dbReference>
<sequence length="306" mass="35615">MDPFEAASQLSQTLRSLNPQIAQITKAAHFALRNSIHEDYLFPSIMDIFKDPEVELNQKNIVFQFIEVLVNESCTYSAQGKYAYPFVDAVRTHLPNIVALVVPHNANTNLYNVFSVLESLASLFKSDCSKYVKMFNSNLLEDSDFESIGNDIPYPEVELDELGDHDSMETAWKFLIQKKKQSQYEWQRQLKNGTSCENIIDEDEMFDLKSKTDTNNKMGLSKKQVLNRMEDDRESHKRSKELLWHVDRPKEISYLSEDEFFGYYYSKIHKLEDVQFEILLNNLKDCNETATRSFKDKQVIQEDAAQ</sequence>
<dbReference type="GO" id="GO:0045943">
    <property type="term" value="P:positive regulation of transcription by RNA polymerase I"/>
    <property type="evidence" value="ECO:0007669"/>
    <property type="project" value="TreeGrafter"/>
</dbReference>
<comment type="caution">
    <text evidence="2">The sequence shown here is derived from an EMBL/GenBank/DDBJ whole genome shotgun (WGS) entry which is preliminary data.</text>
</comment>
<name>A0A642UR68_DIURU</name>
<dbReference type="GeneID" id="54780771"/>
<evidence type="ECO:0000313" key="3">
    <source>
        <dbReference type="Proteomes" id="UP000449547"/>
    </source>
</evidence>
<accession>A0A642UR68</accession>
<keyword evidence="3" id="KW-1185">Reference proteome</keyword>
<dbReference type="InterPro" id="IPR024638">
    <property type="entry name" value="Ctk3_N"/>
</dbReference>
<dbReference type="OrthoDB" id="21266at2759"/>
<dbReference type="Proteomes" id="UP000449547">
    <property type="component" value="Unassembled WGS sequence"/>
</dbReference>
<dbReference type="Pfam" id="PF12243">
    <property type="entry name" value="CTK3"/>
    <property type="match status" value="1"/>
</dbReference>
<feature type="domain" description="CID" evidence="1">
    <location>
        <begin position="2"/>
        <end position="151"/>
    </location>
</feature>
<evidence type="ECO:0000313" key="2">
    <source>
        <dbReference type="EMBL" id="KAA8903898.1"/>
    </source>
</evidence>
<evidence type="ECO:0000259" key="1">
    <source>
        <dbReference type="PROSITE" id="PS51391"/>
    </source>
</evidence>
<dbReference type="GO" id="GO:0032786">
    <property type="term" value="P:positive regulation of DNA-templated transcription, elongation"/>
    <property type="evidence" value="ECO:0007669"/>
    <property type="project" value="InterPro"/>
</dbReference>
<dbReference type="PANTHER" id="PTHR28291">
    <property type="entry name" value="CTD KINASE SUBUNIT GAMMA"/>
    <property type="match status" value="1"/>
</dbReference>
<dbReference type="OMA" id="YNYPYVH"/>
<dbReference type="InterPro" id="IPR008942">
    <property type="entry name" value="ENTH_VHS"/>
</dbReference>
<gene>
    <name evidence="2" type="ORF">DIURU_002120</name>
</gene>
<dbReference type="PROSITE" id="PS51391">
    <property type="entry name" value="CID"/>
    <property type="match status" value="1"/>
</dbReference>
<dbReference type="InterPro" id="IPR006569">
    <property type="entry name" value="CID_dom"/>
</dbReference>
<reference evidence="2 3" key="1">
    <citation type="submission" date="2019-07" db="EMBL/GenBank/DDBJ databases">
        <title>Genome assembly of two rare yeast pathogens: Diutina rugosa and Trichomonascus ciferrii.</title>
        <authorList>
            <person name="Mixao V."/>
            <person name="Saus E."/>
            <person name="Hansen A."/>
            <person name="Lass-Flor C."/>
            <person name="Gabaldon T."/>
        </authorList>
    </citation>
    <scope>NUCLEOTIDE SEQUENCE [LARGE SCALE GENOMIC DNA]</scope>
    <source>
        <strain evidence="2 3">CBS 613</strain>
    </source>
</reference>
<organism evidence="2 3">
    <name type="scientific">Diutina rugosa</name>
    <name type="common">Yeast</name>
    <name type="synonym">Candida rugosa</name>
    <dbReference type="NCBI Taxonomy" id="5481"/>
    <lineage>
        <taxon>Eukaryota</taxon>
        <taxon>Fungi</taxon>
        <taxon>Dikarya</taxon>
        <taxon>Ascomycota</taxon>
        <taxon>Saccharomycotina</taxon>
        <taxon>Pichiomycetes</taxon>
        <taxon>Debaryomycetaceae</taxon>
        <taxon>Diutina</taxon>
    </lineage>
</organism>
<dbReference type="Pfam" id="PF12350">
    <property type="entry name" value="CTK3_C"/>
    <property type="match status" value="1"/>
</dbReference>
<dbReference type="InterPro" id="IPR024637">
    <property type="entry name" value="Ctk3_C"/>
</dbReference>